<name>A0A850PED7_9PROT</name>
<dbReference type="Proteomes" id="UP000585665">
    <property type="component" value="Unassembled WGS sequence"/>
</dbReference>
<gene>
    <name evidence="1" type="ORF">HUK82_10840</name>
</gene>
<accession>A0A850PED7</accession>
<organism evidence="1 2">
    <name type="scientific">Ameyamaea chiangmaiensis</name>
    <dbReference type="NCBI Taxonomy" id="442969"/>
    <lineage>
        <taxon>Bacteria</taxon>
        <taxon>Pseudomonadati</taxon>
        <taxon>Pseudomonadota</taxon>
        <taxon>Alphaproteobacteria</taxon>
        <taxon>Acetobacterales</taxon>
        <taxon>Acetobacteraceae</taxon>
        <taxon>Ameyamaea</taxon>
    </lineage>
</organism>
<comment type="caution">
    <text evidence="1">The sequence shown here is derived from an EMBL/GenBank/DDBJ whole genome shotgun (WGS) entry which is preliminary data.</text>
</comment>
<reference evidence="1 2" key="1">
    <citation type="submission" date="2020-06" db="EMBL/GenBank/DDBJ databases">
        <title>Description of novel acetic acid bacteria.</title>
        <authorList>
            <person name="Sombolestani A."/>
        </authorList>
    </citation>
    <scope>NUCLEOTIDE SEQUENCE [LARGE SCALE GENOMIC DNA]</scope>
    <source>
        <strain evidence="1 2">LMG 27010</strain>
    </source>
</reference>
<keyword evidence="2" id="KW-1185">Reference proteome</keyword>
<dbReference type="RefSeq" id="WP_176613971.1">
    <property type="nucleotide sequence ID" value="NZ_JABXXR010000086.1"/>
</dbReference>
<dbReference type="EMBL" id="JABXXR010000086">
    <property type="protein sequence ID" value="NVN41049.1"/>
    <property type="molecule type" value="Genomic_DNA"/>
</dbReference>
<evidence type="ECO:0000313" key="1">
    <source>
        <dbReference type="EMBL" id="NVN41049.1"/>
    </source>
</evidence>
<sequence length="461" mass="47585">MKKLPLALALIALFGVVGWLGLHRLAQHRLDDAISRFQAALPPGESLAFTRAQPLLMGRGARLDGVVWHHGPLTLTAGRVTARGLAGIPPGPLRIALLTFDDVHVLSPRESASAADARFAGLTIPAHSAGRFTADDLAAATLDSGTARSLSVHDTALDATLAARLVEITAYGPDRESALGTDDLDVRMAGDRPRHASLSHGAASHVLLADSIRSITATGAAASSNHLALELRGLAVDDSGADARPLVRLERLHFAAYPAGGDTPRGLDASLHGLSVWPQAPGGASLLTTLGYDHLTQDITLHATAEDATDRLHVNTLDIDAPGAAKLSLAGDFDQVAPATPGSLAMALSTQPRIVRLAVTYRDLGLVDRALDALARSRGTDRATLLASLAPTDPANAPAAGSSPNPFATLAHFLTNPGDGALYVAVKPQSPVLPALLGLELAMAASPEVAGALGLTVEQRP</sequence>
<protein>
    <submittedName>
        <fullName evidence="1">Uncharacterized protein</fullName>
    </submittedName>
</protein>
<evidence type="ECO:0000313" key="2">
    <source>
        <dbReference type="Proteomes" id="UP000585665"/>
    </source>
</evidence>
<dbReference type="AlphaFoldDB" id="A0A850PED7"/>
<proteinExistence type="predicted"/>